<feature type="transmembrane region" description="Helical" evidence="1">
    <location>
        <begin position="272"/>
        <end position="290"/>
    </location>
</feature>
<evidence type="ECO:0000313" key="2">
    <source>
        <dbReference type="EMBL" id="CRK96675.1"/>
    </source>
</evidence>
<protein>
    <submittedName>
        <fullName evidence="2">CLUMA_CG010191, isoform A</fullName>
    </submittedName>
</protein>
<dbReference type="AlphaFoldDB" id="A0A1J1I8X6"/>
<feature type="transmembrane region" description="Helical" evidence="1">
    <location>
        <begin position="124"/>
        <end position="143"/>
    </location>
</feature>
<name>A0A1J1I8X6_9DIPT</name>
<feature type="transmembrane region" description="Helical" evidence="1">
    <location>
        <begin position="149"/>
        <end position="168"/>
    </location>
</feature>
<organism evidence="2 3">
    <name type="scientific">Clunio marinus</name>
    <dbReference type="NCBI Taxonomy" id="568069"/>
    <lineage>
        <taxon>Eukaryota</taxon>
        <taxon>Metazoa</taxon>
        <taxon>Ecdysozoa</taxon>
        <taxon>Arthropoda</taxon>
        <taxon>Hexapoda</taxon>
        <taxon>Insecta</taxon>
        <taxon>Pterygota</taxon>
        <taxon>Neoptera</taxon>
        <taxon>Endopterygota</taxon>
        <taxon>Diptera</taxon>
        <taxon>Nematocera</taxon>
        <taxon>Chironomoidea</taxon>
        <taxon>Chironomidae</taxon>
        <taxon>Clunio</taxon>
    </lineage>
</organism>
<feature type="transmembrane region" description="Helical" evidence="1">
    <location>
        <begin position="21"/>
        <end position="45"/>
    </location>
</feature>
<feature type="transmembrane region" description="Helical" evidence="1">
    <location>
        <begin position="69"/>
        <end position="92"/>
    </location>
</feature>
<evidence type="ECO:0000313" key="3">
    <source>
        <dbReference type="Proteomes" id="UP000183832"/>
    </source>
</evidence>
<evidence type="ECO:0000256" key="1">
    <source>
        <dbReference type="SAM" id="Phobius"/>
    </source>
</evidence>
<gene>
    <name evidence="2" type="ORF">CLUMA_CG010191</name>
</gene>
<keyword evidence="1" id="KW-0472">Membrane</keyword>
<reference evidence="2 3" key="1">
    <citation type="submission" date="2015-04" db="EMBL/GenBank/DDBJ databases">
        <authorList>
            <person name="Syromyatnikov M.Y."/>
            <person name="Popov V.N."/>
        </authorList>
    </citation>
    <scope>NUCLEOTIDE SEQUENCE [LARGE SCALE GENOMIC DNA]</scope>
</reference>
<keyword evidence="1" id="KW-0812">Transmembrane</keyword>
<dbReference type="EMBL" id="CVRI01000044">
    <property type="protein sequence ID" value="CRK96675.1"/>
    <property type="molecule type" value="Genomic_DNA"/>
</dbReference>
<keyword evidence="1" id="KW-1133">Transmembrane helix</keyword>
<sequence length="296" mass="34770">MTSLFSLKLKDGKFQTSGLAIIYSAFTTLVTLIYFVYMVLVYTIWREELESISTLETIKLLQISSLSNLTLRISMVLCYVEFILMILLNYSFRHEIRILLQKMYELPMTDENWKKFGKLCLHNLLRLIIFTMVLWISTQISFYNFSKKALVMCFLNIFTTLSSFNFFVSINNVETFIICLMEEFQIELNLMYDIKSADNETKVLIEFTRYYQNIVDIMEQFNKSFGMHLTSVISGTTLLIILFMDFLAIQIIQHDSCLKIFNLFIFDNKLALELLSIIASYTIVLIQFNIEEGKKK</sequence>
<keyword evidence="3" id="KW-1185">Reference proteome</keyword>
<dbReference type="Proteomes" id="UP000183832">
    <property type="component" value="Unassembled WGS sequence"/>
</dbReference>
<accession>A0A1J1I8X6</accession>
<feature type="transmembrane region" description="Helical" evidence="1">
    <location>
        <begin position="229"/>
        <end position="252"/>
    </location>
</feature>
<proteinExistence type="predicted"/>